<keyword evidence="6 8" id="KW-0472">Membrane</keyword>
<accession>A0A1G6X909</accession>
<dbReference type="RefSeq" id="WP_091242772.1">
    <property type="nucleotide sequence ID" value="NZ_FNAG01000006.1"/>
</dbReference>
<evidence type="ECO:0000256" key="5">
    <source>
        <dbReference type="ARBA" id="ARBA00022989"/>
    </source>
</evidence>
<dbReference type="GO" id="GO:0009306">
    <property type="term" value="P:protein secretion"/>
    <property type="evidence" value="ECO:0007669"/>
    <property type="project" value="InterPro"/>
</dbReference>
<dbReference type="PANTHER" id="PTHR30386:SF28">
    <property type="entry name" value="EXPORTED PROTEIN"/>
    <property type="match status" value="1"/>
</dbReference>
<feature type="coiled-coil region" evidence="7">
    <location>
        <begin position="127"/>
        <end position="154"/>
    </location>
</feature>
<dbReference type="Gene3D" id="2.40.30.170">
    <property type="match status" value="1"/>
</dbReference>
<keyword evidence="7" id="KW-0175">Coiled coil</keyword>
<keyword evidence="11" id="KW-1185">Reference proteome</keyword>
<keyword evidence="5 8" id="KW-1133">Transmembrane helix</keyword>
<evidence type="ECO:0000313" key="11">
    <source>
        <dbReference type="Proteomes" id="UP000199603"/>
    </source>
</evidence>
<evidence type="ECO:0000256" key="2">
    <source>
        <dbReference type="ARBA" id="ARBA00009477"/>
    </source>
</evidence>
<feature type="domain" description="AprE-like beta-barrel" evidence="9">
    <location>
        <begin position="303"/>
        <end position="394"/>
    </location>
</feature>
<dbReference type="InterPro" id="IPR058982">
    <property type="entry name" value="Beta-barrel_AprE"/>
</dbReference>
<dbReference type="SUPFAM" id="SSF51230">
    <property type="entry name" value="Single hybrid motif"/>
    <property type="match status" value="1"/>
</dbReference>
<dbReference type="PRINTS" id="PR01490">
    <property type="entry name" value="RTXTOXIND"/>
</dbReference>
<dbReference type="InterPro" id="IPR050739">
    <property type="entry name" value="MFP"/>
</dbReference>
<comment type="subcellular location">
    <subcellularLocation>
        <location evidence="1">Membrane</location>
        <topology evidence="1">Single-pass membrane protein</topology>
    </subcellularLocation>
</comment>
<evidence type="ECO:0000259" key="9">
    <source>
        <dbReference type="Pfam" id="PF26002"/>
    </source>
</evidence>
<gene>
    <name evidence="10" type="ORF">SAMN04488509_106104</name>
</gene>
<name>A0A1G6X909_9GAMM</name>
<evidence type="ECO:0000256" key="4">
    <source>
        <dbReference type="ARBA" id="ARBA00022692"/>
    </source>
</evidence>
<evidence type="ECO:0000256" key="1">
    <source>
        <dbReference type="ARBA" id="ARBA00004167"/>
    </source>
</evidence>
<sequence>MSTPLFRHEAIESQRSNWMGSIALAQPPALRLLAVGAAFVGLGLLALLVFGNYSSKARVSGQLVPDRGLITVTAPNAGVVVERRVQEGDRVRAGDVIAIVSGERVSRSGGTQSEIGEQLATRQRSLRRDLEQLKRLHEEQLAGAQSRLSAARAQREQLGAALQTQSERARLASETLARFEELAARGFVSKLQVQQSREAMLEQQAQTQSMGQQRLALAREIAALEQELTELPLRAATQQGAIERELAMVGQESAENAARLDQVIKAPADGVIGALLVLPGQSLRAGQVVANLVPDGSRLQAHVYAPSRAIGFLAEGHEVQLRYPAFPYQKFGHQHGRILQISRNALSPAELDAMGLSTSQDVMYRIIVELDSEHVRAYGRDEPLRPGMVLEADVLLERRRLYEWVLEPLFAAAAKV</sequence>
<evidence type="ECO:0000256" key="6">
    <source>
        <dbReference type="ARBA" id="ARBA00023136"/>
    </source>
</evidence>
<evidence type="ECO:0000313" key="10">
    <source>
        <dbReference type="EMBL" id="SDD74614.1"/>
    </source>
</evidence>
<dbReference type="GO" id="GO:0016020">
    <property type="term" value="C:membrane"/>
    <property type="evidence" value="ECO:0007669"/>
    <property type="project" value="UniProtKB-SubCell"/>
</dbReference>
<dbReference type="Gene3D" id="2.40.50.100">
    <property type="match status" value="1"/>
</dbReference>
<evidence type="ECO:0000256" key="7">
    <source>
        <dbReference type="SAM" id="Coils"/>
    </source>
</evidence>
<evidence type="ECO:0000256" key="8">
    <source>
        <dbReference type="SAM" id="Phobius"/>
    </source>
</evidence>
<dbReference type="Pfam" id="PF26002">
    <property type="entry name" value="Beta-barrel_AprE"/>
    <property type="match status" value="1"/>
</dbReference>
<reference evidence="10 11" key="1">
    <citation type="submission" date="2016-10" db="EMBL/GenBank/DDBJ databases">
        <authorList>
            <person name="de Groot N.N."/>
        </authorList>
    </citation>
    <scope>NUCLEOTIDE SEQUENCE [LARGE SCALE GENOMIC DNA]</scope>
    <source>
        <strain evidence="10 11">DSM 16957</strain>
    </source>
</reference>
<keyword evidence="3" id="KW-0813">Transport</keyword>
<dbReference type="OrthoDB" id="9775513at2"/>
<dbReference type="PROSITE" id="PS00543">
    <property type="entry name" value="HLYD_FAMILY"/>
    <property type="match status" value="1"/>
</dbReference>
<protein>
    <submittedName>
        <fullName evidence="10">Membrane fusion protein</fullName>
    </submittedName>
</protein>
<dbReference type="InterPro" id="IPR011053">
    <property type="entry name" value="Single_hybrid_motif"/>
</dbReference>
<evidence type="ECO:0000256" key="3">
    <source>
        <dbReference type="ARBA" id="ARBA00022448"/>
    </source>
</evidence>
<dbReference type="Proteomes" id="UP000199603">
    <property type="component" value="Unassembled WGS sequence"/>
</dbReference>
<dbReference type="EMBL" id="FNAG01000006">
    <property type="protein sequence ID" value="SDD74614.1"/>
    <property type="molecule type" value="Genomic_DNA"/>
</dbReference>
<organism evidence="10 11">
    <name type="scientific">Aquimonas voraii</name>
    <dbReference type="NCBI Taxonomy" id="265719"/>
    <lineage>
        <taxon>Bacteria</taxon>
        <taxon>Pseudomonadati</taxon>
        <taxon>Pseudomonadota</taxon>
        <taxon>Gammaproteobacteria</taxon>
        <taxon>Lysobacterales</taxon>
        <taxon>Lysobacteraceae</taxon>
        <taxon>Aquimonas</taxon>
    </lineage>
</organism>
<dbReference type="PANTHER" id="PTHR30386">
    <property type="entry name" value="MEMBRANE FUSION SUBUNIT OF EMRAB-TOLC MULTIDRUG EFFLUX PUMP"/>
    <property type="match status" value="1"/>
</dbReference>
<dbReference type="STRING" id="265719.SAMN04488509_106104"/>
<comment type="similarity">
    <text evidence="2">Belongs to the membrane fusion protein (MFP) (TC 8.A.1) family.</text>
</comment>
<proteinExistence type="inferred from homology"/>
<dbReference type="InterPro" id="IPR006144">
    <property type="entry name" value="Secretion_HlyD_CS"/>
</dbReference>
<feature type="transmembrane region" description="Helical" evidence="8">
    <location>
        <begin position="29"/>
        <end position="50"/>
    </location>
</feature>
<dbReference type="AlphaFoldDB" id="A0A1G6X909"/>
<keyword evidence="4 8" id="KW-0812">Transmembrane</keyword>